<name>A0A0V0RWR3_9BILA</name>
<keyword evidence="2" id="KW-1185">Reference proteome</keyword>
<gene>
    <name evidence="1" type="ORF">T07_8171</name>
</gene>
<proteinExistence type="predicted"/>
<dbReference type="AlphaFoldDB" id="A0A0V0RWR3"/>
<dbReference type="Proteomes" id="UP000054630">
    <property type="component" value="Unassembled WGS sequence"/>
</dbReference>
<evidence type="ECO:0000313" key="2">
    <source>
        <dbReference type="Proteomes" id="UP000054630"/>
    </source>
</evidence>
<dbReference type="EMBL" id="JYDL01000066">
    <property type="protein sequence ID" value="KRX18920.1"/>
    <property type="molecule type" value="Genomic_DNA"/>
</dbReference>
<reference evidence="1 2" key="1">
    <citation type="submission" date="2015-01" db="EMBL/GenBank/DDBJ databases">
        <title>Evolution of Trichinella species and genotypes.</title>
        <authorList>
            <person name="Korhonen P.K."/>
            <person name="Edoardo P."/>
            <person name="Giuseppe L.R."/>
            <person name="Gasser R.B."/>
        </authorList>
    </citation>
    <scope>NUCLEOTIDE SEQUENCE [LARGE SCALE GENOMIC DNA]</scope>
    <source>
        <strain evidence="1">ISS37</strain>
    </source>
</reference>
<comment type="caution">
    <text evidence="1">The sequence shown here is derived from an EMBL/GenBank/DDBJ whole genome shotgun (WGS) entry which is preliminary data.</text>
</comment>
<accession>A0A0V0RWR3</accession>
<sequence length="73" mass="8436">MNNLSRSSAIHFGNTDGNVCQLANLVRYDCSRCFSVCKLMKKQIEKHRNDQFVRTGKIVSKQIEESKNEQNDE</sequence>
<protein>
    <submittedName>
        <fullName evidence="1">Uncharacterized protein</fullName>
    </submittedName>
</protein>
<organism evidence="1 2">
    <name type="scientific">Trichinella nelsoni</name>
    <dbReference type="NCBI Taxonomy" id="6336"/>
    <lineage>
        <taxon>Eukaryota</taxon>
        <taxon>Metazoa</taxon>
        <taxon>Ecdysozoa</taxon>
        <taxon>Nematoda</taxon>
        <taxon>Enoplea</taxon>
        <taxon>Dorylaimia</taxon>
        <taxon>Trichinellida</taxon>
        <taxon>Trichinellidae</taxon>
        <taxon>Trichinella</taxon>
    </lineage>
</organism>
<evidence type="ECO:0000313" key="1">
    <source>
        <dbReference type="EMBL" id="KRX18920.1"/>
    </source>
</evidence>